<dbReference type="Ensembl" id="ENSCINT00000035045.1">
    <property type="protein sequence ID" value="ENSCINP00000032093.1"/>
    <property type="gene ID" value="ENSCING00000018746.1"/>
</dbReference>
<dbReference type="PANTHER" id="PTHR21696">
    <property type="entry name" value="PROTEIN UNC-79 HOMOLOG"/>
    <property type="match status" value="1"/>
</dbReference>
<dbReference type="InParanoid" id="H2XR09"/>
<dbReference type="PANTHER" id="PTHR21696:SF2">
    <property type="entry name" value="PROTEIN UNC-79 HOMOLOG"/>
    <property type="match status" value="1"/>
</dbReference>
<evidence type="ECO:0000313" key="2">
    <source>
        <dbReference type="Proteomes" id="UP000008144"/>
    </source>
</evidence>
<dbReference type="GeneTree" id="ENSGT00390000011802"/>
<dbReference type="AlphaFoldDB" id="H2XR09"/>
<dbReference type="HOGENOM" id="CLU_786509_0_0_1"/>
<accession>H2XR09</accession>
<dbReference type="STRING" id="7719.ENSCINP00000032093"/>
<organism evidence="1 2">
    <name type="scientific">Ciona intestinalis</name>
    <name type="common">Transparent sea squirt</name>
    <name type="synonym">Ascidia intestinalis</name>
    <dbReference type="NCBI Taxonomy" id="7719"/>
    <lineage>
        <taxon>Eukaryota</taxon>
        <taxon>Metazoa</taxon>
        <taxon>Chordata</taxon>
        <taxon>Tunicata</taxon>
        <taxon>Ascidiacea</taxon>
        <taxon>Phlebobranchia</taxon>
        <taxon>Cionidae</taxon>
        <taxon>Ciona</taxon>
    </lineage>
</organism>
<dbReference type="InterPro" id="IPR024855">
    <property type="entry name" value="UNC79"/>
</dbReference>
<reference evidence="1" key="2">
    <citation type="submission" date="2025-08" db="UniProtKB">
        <authorList>
            <consortium name="Ensembl"/>
        </authorList>
    </citation>
    <scope>IDENTIFICATION</scope>
</reference>
<keyword evidence="2" id="KW-1185">Reference proteome</keyword>
<sequence>MREFEYRLFFPSIWKYVDLGHTDTTKLLVPVLLRASVHLKLGLLSLLELLDVSYVQTEAAQHVDGLPWVPQFTTINRIQAILMCIDDVIINLRSSITYIVTYSIILLFSAFDETNTAVSVKAKMVFETLSVASLQVIYKCMEHEFDESVKDRQILLTTFLRLHLVRPNTKAISFSFFSKRMDILSAEAAYYKKLGQNFPFPVGACSQKTLLNNDRLSTKVKQVHRNLHSSLPIINRLASRNGTQKSDDTSANELTLFEEQLNYNTVHQLIYAMCRYMIDCKKEEITSSKFFRVFLHQFQSIFSYSEHMSYFTCTPAVLRSCIGLSTFLLNLPLILDHNMNLGNVILPMVLSLL</sequence>
<proteinExistence type="predicted"/>
<dbReference type="Proteomes" id="UP000008144">
    <property type="component" value="Unassembled WGS sequence"/>
</dbReference>
<name>H2XR09_CIOIN</name>
<protein>
    <submittedName>
        <fullName evidence="1">Uncharacterized protein</fullName>
    </submittedName>
</protein>
<reference evidence="2" key="1">
    <citation type="journal article" date="2002" name="Science">
        <title>The draft genome of Ciona intestinalis: insights into chordate and vertebrate origins.</title>
        <authorList>
            <person name="Dehal P."/>
            <person name="Satou Y."/>
            <person name="Campbell R.K."/>
            <person name="Chapman J."/>
            <person name="Degnan B."/>
            <person name="De Tomaso A."/>
            <person name="Davidson B."/>
            <person name="Di Gregorio A."/>
            <person name="Gelpke M."/>
            <person name="Goodstein D.M."/>
            <person name="Harafuji N."/>
            <person name="Hastings K.E."/>
            <person name="Ho I."/>
            <person name="Hotta K."/>
            <person name="Huang W."/>
            <person name="Kawashima T."/>
            <person name="Lemaire P."/>
            <person name="Martinez D."/>
            <person name="Meinertzhagen I.A."/>
            <person name="Necula S."/>
            <person name="Nonaka M."/>
            <person name="Putnam N."/>
            <person name="Rash S."/>
            <person name="Saiga H."/>
            <person name="Satake M."/>
            <person name="Terry A."/>
            <person name="Yamada L."/>
            <person name="Wang H.G."/>
            <person name="Awazu S."/>
            <person name="Azumi K."/>
            <person name="Boore J."/>
            <person name="Branno M."/>
            <person name="Chin-Bow S."/>
            <person name="DeSantis R."/>
            <person name="Doyle S."/>
            <person name="Francino P."/>
            <person name="Keys D.N."/>
            <person name="Haga S."/>
            <person name="Hayashi H."/>
            <person name="Hino K."/>
            <person name="Imai K.S."/>
            <person name="Inaba K."/>
            <person name="Kano S."/>
            <person name="Kobayashi K."/>
            <person name="Kobayashi M."/>
            <person name="Lee B.I."/>
            <person name="Makabe K.W."/>
            <person name="Manohar C."/>
            <person name="Matassi G."/>
            <person name="Medina M."/>
            <person name="Mochizuki Y."/>
            <person name="Mount S."/>
            <person name="Morishita T."/>
            <person name="Miura S."/>
            <person name="Nakayama A."/>
            <person name="Nishizaka S."/>
            <person name="Nomoto H."/>
            <person name="Ohta F."/>
            <person name="Oishi K."/>
            <person name="Rigoutsos I."/>
            <person name="Sano M."/>
            <person name="Sasaki A."/>
            <person name="Sasakura Y."/>
            <person name="Shoguchi E."/>
            <person name="Shin-i T."/>
            <person name="Spagnuolo A."/>
            <person name="Stainier D."/>
            <person name="Suzuki M.M."/>
            <person name="Tassy O."/>
            <person name="Takatori N."/>
            <person name="Tokuoka M."/>
            <person name="Yagi K."/>
            <person name="Yoshizaki F."/>
            <person name="Wada S."/>
            <person name="Zhang C."/>
            <person name="Hyatt P.D."/>
            <person name="Larimer F."/>
            <person name="Detter C."/>
            <person name="Doggett N."/>
            <person name="Glavina T."/>
            <person name="Hawkins T."/>
            <person name="Richardson P."/>
            <person name="Lucas S."/>
            <person name="Kohara Y."/>
            <person name="Levine M."/>
            <person name="Satoh N."/>
            <person name="Rokhsar D.S."/>
        </authorList>
    </citation>
    <scope>NUCLEOTIDE SEQUENCE [LARGE SCALE GENOMIC DNA]</scope>
</reference>
<reference evidence="1" key="3">
    <citation type="submission" date="2025-09" db="UniProtKB">
        <authorList>
            <consortium name="Ensembl"/>
        </authorList>
    </citation>
    <scope>IDENTIFICATION</scope>
</reference>
<evidence type="ECO:0000313" key="1">
    <source>
        <dbReference type="Ensembl" id="ENSCINP00000032093.1"/>
    </source>
</evidence>